<dbReference type="Gene3D" id="1.10.510.10">
    <property type="entry name" value="Transferase(Phosphotransferase) domain 1"/>
    <property type="match status" value="1"/>
</dbReference>
<dbReference type="AlphaFoldDB" id="A0A6N2NGW4"/>
<name>A0A6N2NGW4_SALVM</name>
<keyword evidence="4" id="KW-0418">Kinase</keyword>
<organism evidence="8">
    <name type="scientific">Salix viminalis</name>
    <name type="common">Common osier</name>
    <name type="synonym">Basket willow</name>
    <dbReference type="NCBI Taxonomy" id="40686"/>
    <lineage>
        <taxon>Eukaryota</taxon>
        <taxon>Viridiplantae</taxon>
        <taxon>Streptophyta</taxon>
        <taxon>Embryophyta</taxon>
        <taxon>Tracheophyta</taxon>
        <taxon>Spermatophyta</taxon>
        <taxon>Magnoliopsida</taxon>
        <taxon>eudicotyledons</taxon>
        <taxon>Gunneridae</taxon>
        <taxon>Pentapetalae</taxon>
        <taxon>rosids</taxon>
        <taxon>fabids</taxon>
        <taxon>Malpighiales</taxon>
        <taxon>Salicaceae</taxon>
        <taxon>Saliceae</taxon>
        <taxon>Salix</taxon>
    </lineage>
</organism>
<dbReference type="Gene3D" id="2.60.120.10">
    <property type="entry name" value="Jelly Rolls"/>
    <property type="match status" value="2"/>
</dbReference>
<evidence type="ECO:0008006" key="9">
    <source>
        <dbReference type="Google" id="ProtNLM"/>
    </source>
</evidence>
<dbReference type="InterPro" id="IPR011009">
    <property type="entry name" value="Kinase-like_dom_sf"/>
</dbReference>
<dbReference type="GO" id="GO:0005952">
    <property type="term" value="C:cAMP-dependent protein kinase complex"/>
    <property type="evidence" value="ECO:0007669"/>
    <property type="project" value="TreeGrafter"/>
</dbReference>
<dbReference type="PRINTS" id="PR00103">
    <property type="entry name" value="CAMPKINASE"/>
</dbReference>
<dbReference type="GO" id="GO:0004691">
    <property type="term" value="F:cAMP-dependent protein kinase activity"/>
    <property type="evidence" value="ECO:0007669"/>
    <property type="project" value="TreeGrafter"/>
</dbReference>
<dbReference type="InterPro" id="IPR000719">
    <property type="entry name" value="Prot_kinase_dom"/>
</dbReference>
<keyword evidence="1" id="KW-0723">Serine/threonine-protein kinase</keyword>
<dbReference type="Pfam" id="PF00027">
    <property type="entry name" value="cNMP_binding"/>
    <property type="match status" value="1"/>
</dbReference>
<evidence type="ECO:0000256" key="2">
    <source>
        <dbReference type="ARBA" id="ARBA00022679"/>
    </source>
</evidence>
<evidence type="ECO:0000259" key="7">
    <source>
        <dbReference type="PROSITE" id="PS50042"/>
    </source>
</evidence>
<dbReference type="GO" id="GO:0005524">
    <property type="term" value="F:ATP binding"/>
    <property type="evidence" value="ECO:0007669"/>
    <property type="project" value="UniProtKB-KW"/>
</dbReference>
<evidence type="ECO:0000256" key="5">
    <source>
        <dbReference type="ARBA" id="ARBA00022840"/>
    </source>
</evidence>
<protein>
    <recommendedName>
        <fullName evidence="9">Cyclic nucleotide-binding domain-containing protein</fullName>
    </recommendedName>
</protein>
<dbReference type="PANTHER" id="PTHR24353:SF127">
    <property type="entry name" value="PROTEIN PHOSPHATASE 2C AND CYCLIC NUCLEOTIDE-BINDING_KINASE DOMAIN-CONTAINING PROTEIN"/>
    <property type="match status" value="1"/>
</dbReference>
<dbReference type="EMBL" id="CAADRP010002090">
    <property type="protein sequence ID" value="VFU61003.1"/>
    <property type="molecule type" value="Genomic_DNA"/>
</dbReference>
<evidence type="ECO:0000313" key="8">
    <source>
        <dbReference type="EMBL" id="VFU61003.1"/>
    </source>
</evidence>
<feature type="domain" description="Cyclic nucleotide-binding" evidence="7">
    <location>
        <begin position="1"/>
        <end position="93"/>
    </location>
</feature>
<reference evidence="8" key="1">
    <citation type="submission" date="2019-03" db="EMBL/GenBank/DDBJ databases">
        <authorList>
            <person name="Mank J."/>
            <person name="Almeida P."/>
        </authorList>
    </citation>
    <scope>NUCLEOTIDE SEQUENCE</scope>
    <source>
        <strain evidence="8">78183</strain>
    </source>
</reference>
<proteinExistence type="predicted"/>
<gene>
    <name evidence="8" type="ORF">SVIM_LOCUS454668</name>
</gene>
<dbReference type="PROSITE" id="PS50042">
    <property type="entry name" value="CNMP_BINDING_3"/>
    <property type="match status" value="1"/>
</dbReference>
<dbReference type="Pfam" id="PF00069">
    <property type="entry name" value="Pkinase"/>
    <property type="match status" value="1"/>
</dbReference>
<dbReference type="CDD" id="cd00038">
    <property type="entry name" value="CAP_ED"/>
    <property type="match status" value="1"/>
</dbReference>
<dbReference type="InterPro" id="IPR000595">
    <property type="entry name" value="cNMP-bd_dom"/>
</dbReference>
<dbReference type="PROSITE" id="PS50011">
    <property type="entry name" value="PROTEIN_KINASE_DOM"/>
    <property type="match status" value="1"/>
</dbReference>
<feature type="domain" description="Protein kinase" evidence="6">
    <location>
        <begin position="301"/>
        <end position="438"/>
    </location>
</feature>
<dbReference type="SUPFAM" id="SSF56112">
    <property type="entry name" value="Protein kinase-like (PK-like)"/>
    <property type="match status" value="1"/>
</dbReference>
<evidence type="ECO:0000256" key="3">
    <source>
        <dbReference type="ARBA" id="ARBA00022741"/>
    </source>
</evidence>
<keyword evidence="5" id="KW-0067">ATP-binding</keyword>
<dbReference type="Gene3D" id="3.30.200.20">
    <property type="entry name" value="Phosphorylase Kinase, domain 1"/>
    <property type="match status" value="1"/>
</dbReference>
<keyword evidence="2" id="KW-0808">Transferase</keyword>
<sequence>MQRVEVLPGEEVVRQGGEGDCFYVVGSGEFEVLATQEEKDGAVPRVLQSYTAEKLSSFGELALMYNKPLQASVRAVTSGTLWALKREDFRGILTSEFSNLSSLKLLRSVDLLSRLTILQLSHIADSLSEFSFSDGQTIVNMVSLLLNMFFLHCFHFDFCFLNMYLQDEGLLGLHIIQKGQVKISFDADLLSCPSIGSLKPENQKEDDYQHCGCKLSLEKKEGSYFCEWELLGEHFDSVSAVAIGECVCSVLTKEKFDSVIGPLARLSKGEEKSRSTSSNFSKEPAEITNAAAPLEVQLSDLEWSHSLYSTDYSEVGLVNLRDSENLLSLKRFSKQKIKTLGKEEEVFKEKNLMKSLGTSAFVPEVLCTCADRRHAAILLNTCLACPLESILHTALDEPSARFCAATVVIALEDLHKNGVLYRGVSPDVLMLDRTGYIQ</sequence>
<evidence type="ECO:0000259" key="6">
    <source>
        <dbReference type="PROSITE" id="PS50011"/>
    </source>
</evidence>
<keyword evidence="3" id="KW-0547">Nucleotide-binding</keyword>
<evidence type="ECO:0000256" key="1">
    <source>
        <dbReference type="ARBA" id="ARBA00022527"/>
    </source>
</evidence>
<dbReference type="InterPro" id="IPR018490">
    <property type="entry name" value="cNMP-bd_dom_sf"/>
</dbReference>
<accession>A0A6N2NGW4</accession>
<dbReference type="SUPFAM" id="SSF51206">
    <property type="entry name" value="cAMP-binding domain-like"/>
    <property type="match status" value="2"/>
</dbReference>
<dbReference type="PANTHER" id="PTHR24353">
    <property type="entry name" value="CYCLIC NUCLEOTIDE-DEPENDENT PROTEIN KINASE"/>
    <property type="match status" value="1"/>
</dbReference>
<evidence type="ECO:0000256" key="4">
    <source>
        <dbReference type="ARBA" id="ARBA00022777"/>
    </source>
</evidence>
<dbReference type="InterPro" id="IPR014710">
    <property type="entry name" value="RmlC-like_jellyroll"/>
</dbReference>